<dbReference type="EMBL" id="OU594944">
    <property type="protein sequence ID" value="CAG9288163.1"/>
    <property type="molecule type" value="Genomic_DNA"/>
</dbReference>
<dbReference type="Pfam" id="PF07992">
    <property type="entry name" value="Pyr_redox_2"/>
    <property type="match status" value="1"/>
</dbReference>
<name>A0A8J9T1S9_PHATR</name>
<feature type="compositionally biased region" description="Low complexity" evidence="3">
    <location>
        <begin position="16"/>
        <end position="26"/>
    </location>
</feature>
<feature type="domain" description="FAD/NAD(P)-binding" evidence="5">
    <location>
        <begin position="23"/>
        <end position="250"/>
    </location>
</feature>
<gene>
    <name evidence="6" type="ORF">PTTT1_LOCUS37739</name>
</gene>
<organism evidence="6">
    <name type="scientific">Phaeodactylum tricornutum</name>
    <name type="common">Diatom</name>
    <dbReference type="NCBI Taxonomy" id="2850"/>
    <lineage>
        <taxon>Eukaryota</taxon>
        <taxon>Sar</taxon>
        <taxon>Stramenopiles</taxon>
        <taxon>Ochrophyta</taxon>
        <taxon>Bacillariophyta</taxon>
        <taxon>Bacillariophyceae</taxon>
        <taxon>Bacillariophycidae</taxon>
        <taxon>Naviculales</taxon>
        <taxon>Phaeodactylaceae</taxon>
        <taxon>Phaeodactylum</taxon>
    </lineage>
</organism>
<dbReference type="SUPFAM" id="SSF51905">
    <property type="entry name" value="FAD/NAD(P)-binding domain"/>
    <property type="match status" value="1"/>
</dbReference>
<feature type="region of interest" description="Disordered" evidence="3">
    <location>
        <begin position="1"/>
        <end position="30"/>
    </location>
</feature>
<dbReference type="InterPro" id="IPR023753">
    <property type="entry name" value="FAD/NAD-binding_dom"/>
</dbReference>
<evidence type="ECO:0000256" key="1">
    <source>
        <dbReference type="ARBA" id="ARBA00022630"/>
    </source>
</evidence>
<evidence type="ECO:0000259" key="4">
    <source>
        <dbReference type="Pfam" id="PF02852"/>
    </source>
</evidence>
<dbReference type="Proteomes" id="UP000836788">
    <property type="component" value="Chromosome 3"/>
</dbReference>
<keyword evidence="2" id="KW-0274">FAD</keyword>
<dbReference type="Gene3D" id="3.50.50.60">
    <property type="entry name" value="FAD/NAD(P)-binding domain"/>
    <property type="match status" value="1"/>
</dbReference>
<dbReference type="GO" id="GO:0003955">
    <property type="term" value="F:NAD(P)H dehydrogenase (quinone) activity"/>
    <property type="evidence" value="ECO:0007669"/>
    <property type="project" value="TreeGrafter"/>
</dbReference>
<accession>A0A8J9T1S9</accession>
<dbReference type="GO" id="GO:0050660">
    <property type="term" value="F:flavin adenine dinucleotide binding"/>
    <property type="evidence" value="ECO:0007669"/>
    <property type="project" value="TreeGrafter"/>
</dbReference>
<dbReference type="Pfam" id="PF02852">
    <property type="entry name" value="Pyr_redox_dim"/>
    <property type="match status" value="1"/>
</dbReference>
<evidence type="ECO:0000256" key="3">
    <source>
        <dbReference type="SAM" id="MobiDB-lite"/>
    </source>
</evidence>
<feature type="domain" description="Pyridine nucleotide-disulphide oxidoreductase dimerisation" evidence="4">
    <location>
        <begin position="271"/>
        <end position="377"/>
    </location>
</feature>
<evidence type="ECO:0000259" key="5">
    <source>
        <dbReference type="Pfam" id="PF07992"/>
    </source>
</evidence>
<dbReference type="PANTHER" id="PTHR43014:SF2">
    <property type="entry name" value="MERCURIC REDUCTASE"/>
    <property type="match status" value="1"/>
</dbReference>
<dbReference type="AlphaFoldDB" id="A0A8J9T1S9"/>
<dbReference type="PRINTS" id="PR00368">
    <property type="entry name" value="FADPNR"/>
</dbReference>
<proteinExistence type="predicted"/>
<reference evidence="6" key="1">
    <citation type="submission" date="2022-02" db="EMBL/GenBank/DDBJ databases">
        <authorList>
            <person name="Giguere J D."/>
        </authorList>
    </citation>
    <scope>NUCLEOTIDE SEQUENCE</scope>
    <source>
        <strain evidence="6">CCAP 1055/1</strain>
    </source>
</reference>
<dbReference type="SUPFAM" id="SSF55424">
    <property type="entry name" value="FAD/NAD-linked reductases, dimerisation (C-terminal) domain"/>
    <property type="match status" value="1"/>
</dbReference>
<protein>
    <submittedName>
        <fullName evidence="6">Uncharacterized protein</fullName>
    </submittedName>
</protein>
<keyword evidence="1" id="KW-0285">Flavoprotein</keyword>
<dbReference type="PRINTS" id="PR00411">
    <property type="entry name" value="PNDRDTASEI"/>
</dbReference>
<sequence length="393" mass="42213">MEHLRTARTKISPADGHAGTTGTGAHVFQGRGRFTGPDTIQVGETVLKFKKAVVATGGRPAIPGIPGLKESPYTTNEILFNLQVLPPRMVILGAGVVALEMAQCFATFGSKVTVLQRSEPLFASKQGDAEAAHILQQELEKSGVHFLTGSITRVETLRDKTDDPLELPLLKVTVDTDADPVDLECECLLVAAGRVANVEDVGLEEAGVEYELGKGIKVNDLTQSVSNPNVYAVGDCVAGVPQLTHMSGEMAKMVVQNSLFEDDWKLSSLVVPAVMYTEPEYATVGLYSEANADKQEIEVDTYRAGLEHNDRAILEGSNVGFCKIFCRKGTDEIVGATIVAERAGEMINEISLAIKNGLGLRAIGRNIHSYPTTGEAVMGCGIQYINSHWKTLD</sequence>
<dbReference type="PANTHER" id="PTHR43014">
    <property type="entry name" value="MERCURIC REDUCTASE"/>
    <property type="match status" value="1"/>
</dbReference>
<dbReference type="InterPro" id="IPR016156">
    <property type="entry name" value="FAD/NAD-linked_Rdtase_dimer_sf"/>
</dbReference>
<evidence type="ECO:0000256" key="2">
    <source>
        <dbReference type="ARBA" id="ARBA00022827"/>
    </source>
</evidence>
<evidence type="ECO:0000313" key="6">
    <source>
        <dbReference type="EMBL" id="CAG9288163.1"/>
    </source>
</evidence>
<dbReference type="InterPro" id="IPR036188">
    <property type="entry name" value="FAD/NAD-bd_sf"/>
</dbReference>
<dbReference type="InterPro" id="IPR004099">
    <property type="entry name" value="Pyr_nucl-diS_OxRdtase_dimer"/>
</dbReference>